<evidence type="ECO:0000256" key="2">
    <source>
        <dbReference type="SAM" id="MobiDB-lite"/>
    </source>
</evidence>
<dbReference type="InterPro" id="IPR027450">
    <property type="entry name" value="AlkB-like"/>
</dbReference>
<comment type="similarity">
    <text evidence="1">Belongs to the alkB family.</text>
</comment>
<dbReference type="InterPro" id="IPR005123">
    <property type="entry name" value="Oxoglu/Fe-dep_dioxygenase_dom"/>
</dbReference>
<proteinExistence type="inferred from homology"/>
<feature type="compositionally biased region" description="Acidic residues" evidence="2">
    <location>
        <begin position="53"/>
        <end position="69"/>
    </location>
</feature>
<evidence type="ECO:0000313" key="5">
    <source>
        <dbReference type="Proteomes" id="UP001497522"/>
    </source>
</evidence>
<dbReference type="Proteomes" id="UP001497522">
    <property type="component" value="Chromosome 7"/>
</dbReference>
<evidence type="ECO:0000256" key="1">
    <source>
        <dbReference type="ARBA" id="ARBA00007879"/>
    </source>
</evidence>
<reference evidence="4" key="1">
    <citation type="submission" date="2024-03" db="EMBL/GenBank/DDBJ databases">
        <authorList>
            <consortium name="ELIXIR-Norway"/>
            <consortium name="Elixir Norway"/>
        </authorList>
    </citation>
    <scope>NUCLEOTIDE SEQUENCE</scope>
</reference>
<dbReference type="PANTHER" id="PTHR31447">
    <property type="entry name" value="HYDROXYPROLINE-RICH GLYCOPROTEIN FAMILY PROTEIN-RELATED"/>
    <property type="match status" value="1"/>
</dbReference>
<dbReference type="SUPFAM" id="SSF51197">
    <property type="entry name" value="Clavaminate synthase-like"/>
    <property type="match status" value="1"/>
</dbReference>
<feature type="domain" description="Fe2OG dioxygenase" evidence="3">
    <location>
        <begin position="330"/>
        <end position="427"/>
    </location>
</feature>
<dbReference type="EMBL" id="OZ023708">
    <property type="protein sequence ID" value="CAK9880591.1"/>
    <property type="molecule type" value="Genomic_DNA"/>
</dbReference>
<protein>
    <recommendedName>
        <fullName evidence="3">Fe2OG dioxygenase domain-containing protein</fullName>
    </recommendedName>
</protein>
<dbReference type="PANTHER" id="PTHR31447:SF23">
    <property type="entry name" value="2-OXOGLUTARATE AND FE(II)-DEPENDENT OXYGENASE SUPERFAMILY PROTEIN"/>
    <property type="match status" value="1"/>
</dbReference>
<sequence>MRALAARRRRATWHDNREQDDYHHRNALTEMETTTTTASFKRHSLAPQGVVVEEQEDEEEEEEEEEQTADAEVAVMKHNNDDDEEQEEEEVAVQKARAALLLRASGVSEFLFTELCSSCASLVQLRLRDLTSGTNQQFLKGKNCEHSDENAVCTNGNSVVDGDNELHSLNNNTAASKTREGVNGAHVQRITLENYNSNDKDGKSPVANRINDLTARNAAQAVSESDVPQGTEDSGSVEEGVTTPSRQLSVAERTAPFIRSEKRTYSEPRKWMRGKGRITIQFGCCYNYATDKYGNPPGILHEEAVDPLPQLLRNTIKRLVRWHVLPTTCVPDSCIINIYDEGDCIPPHIDHHDFVCPFCTLSLLSECCILFGGNLKIIGPGSFDGPVSIPLPVGSVLVLKGNGADVAKHAVPAVPTRRISITFRKMDPLKVPPGFVEDKELQGVCPAVLPSP</sequence>
<feature type="region of interest" description="Disordered" evidence="2">
    <location>
        <begin position="1"/>
        <end position="71"/>
    </location>
</feature>
<feature type="compositionally biased region" description="Basic and acidic residues" evidence="2">
    <location>
        <begin position="12"/>
        <end position="24"/>
    </location>
</feature>
<feature type="compositionally biased region" description="Polar residues" evidence="2">
    <location>
        <begin position="220"/>
        <end position="234"/>
    </location>
</feature>
<keyword evidence="5" id="KW-1185">Reference proteome</keyword>
<feature type="compositionally biased region" description="Basic residues" evidence="2">
    <location>
        <begin position="1"/>
        <end position="11"/>
    </location>
</feature>
<dbReference type="Pfam" id="PF13532">
    <property type="entry name" value="2OG-FeII_Oxy_2"/>
    <property type="match status" value="1"/>
</dbReference>
<dbReference type="PROSITE" id="PS51471">
    <property type="entry name" value="FE2OG_OXY"/>
    <property type="match status" value="1"/>
</dbReference>
<organism evidence="4 5">
    <name type="scientific">Sphagnum jensenii</name>
    <dbReference type="NCBI Taxonomy" id="128206"/>
    <lineage>
        <taxon>Eukaryota</taxon>
        <taxon>Viridiplantae</taxon>
        <taxon>Streptophyta</taxon>
        <taxon>Embryophyta</taxon>
        <taxon>Bryophyta</taxon>
        <taxon>Sphagnophytina</taxon>
        <taxon>Sphagnopsida</taxon>
        <taxon>Sphagnales</taxon>
        <taxon>Sphagnaceae</taxon>
        <taxon>Sphagnum</taxon>
    </lineage>
</organism>
<dbReference type="InterPro" id="IPR044842">
    <property type="entry name" value="ALKBH9B/ALKBH10B-like"/>
</dbReference>
<dbReference type="InterPro" id="IPR037151">
    <property type="entry name" value="AlkB-like_sf"/>
</dbReference>
<dbReference type="Gene3D" id="2.60.120.590">
    <property type="entry name" value="Alpha-ketoglutarate-dependent dioxygenase AlkB-like"/>
    <property type="match status" value="1"/>
</dbReference>
<evidence type="ECO:0000313" key="4">
    <source>
        <dbReference type="EMBL" id="CAK9880591.1"/>
    </source>
</evidence>
<evidence type="ECO:0000259" key="3">
    <source>
        <dbReference type="PROSITE" id="PS51471"/>
    </source>
</evidence>
<feature type="region of interest" description="Disordered" evidence="2">
    <location>
        <begin position="218"/>
        <end position="249"/>
    </location>
</feature>
<name>A0ABP1BVX0_9BRYO</name>
<accession>A0ABP1BVX0</accession>
<gene>
    <name evidence="4" type="ORF">CSSPJE1EN2_LOCUS21990</name>
</gene>